<dbReference type="InterPro" id="IPR003593">
    <property type="entry name" value="AAA+_ATPase"/>
</dbReference>
<reference evidence="5 6" key="1">
    <citation type="submission" date="2018-05" db="EMBL/GenBank/DDBJ databases">
        <title>Integrated omic analyses show evidence that a Ca. Accumulibacter phosphatis strain performs denitrification under micro-aerobic conditions.</title>
        <authorList>
            <person name="Camejo P.Y."/>
            <person name="Katherine M.D."/>
            <person name="Daniel N.R."/>
        </authorList>
    </citation>
    <scope>NUCLEOTIDE SEQUENCE [LARGE SCALE GENOMIC DNA]</scope>
    <source>
        <strain evidence="5">UW-LDO-IC</strain>
    </source>
</reference>
<gene>
    <name evidence="5" type="ORF">DVS81_03900</name>
</gene>
<evidence type="ECO:0000256" key="2">
    <source>
        <dbReference type="ARBA" id="ARBA00022741"/>
    </source>
</evidence>
<dbReference type="CDD" id="cd19481">
    <property type="entry name" value="RecA-like_protease"/>
    <property type="match status" value="1"/>
</dbReference>
<dbReference type="InterPro" id="IPR050221">
    <property type="entry name" value="26S_Proteasome_ATPase"/>
</dbReference>
<dbReference type="Pfam" id="PF00004">
    <property type="entry name" value="AAA"/>
    <property type="match status" value="1"/>
</dbReference>
<dbReference type="Gene3D" id="3.40.50.300">
    <property type="entry name" value="P-loop containing nucleotide triphosphate hydrolases"/>
    <property type="match status" value="1"/>
</dbReference>
<dbReference type="EMBL" id="QPGA01000004">
    <property type="protein sequence ID" value="RDE51778.1"/>
    <property type="molecule type" value="Genomic_DNA"/>
</dbReference>
<name>A0A369XWM6_9PROT</name>
<feature type="domain" description="AAA+ ATPase" evidence="4">
    <location>
        <begin position="440"/>
        <end position="572"/>
    </location>
</feature>
<dbReference type="GO" id="GO:0016887">
    <property type="term" value="F:ATP hydrolysis activity"/>
    <property type="evidence" value="ECO:0007669"/>
    <property type="project" value="InterPro"/>
</dbReference>
<comment type="caution">
    <text evidence="5">The sequence shown here is derived from an EMBL/GenBank/DDBJ whole genome shotgun (WGS) entry which is preliminary data.</text>
</comment>
<protein>
    <submittedName>
        <fullName evidence="5">ATP-binding protein</fullName>
    </submittedName>
</protein>
<dbReference type="SUPFAM" id="SSF52540">
    <property type="entry name" value="P-loop containing nucleoside triphosphate hydrolases"/>
    <property type="match status" value="1"/>
</dbReference>
<sequence length="655" mass="68868">MNRPETPRGTTRLSPTLAEIAFAVLAEGCAADTGAEAAWLESQSRGLASEGAMDVPAALSAWNAWNVNPPEYDRQLHALAGYERLSLAETLALALGREAELVPMAARALIWLQHPVGEARPTVGLIASLCERLGEREVLASLADGPARRHGMIRLHPDERPLCERSLRLAQPLLFALGGRGGGCFDGVDSDADSLPPLPESTLAEARRHGAGLLGDGVRTLLIRSGQALEARAAAARVVAAVGARAVFFEGEAPTGLGPWLWLSGCLPVWCVSLAPGERRLAPRIAGHQGPLLVACGLEGSIEAGGAVAQWRLSVPAASERHRLWRSALGAAPSEHTIAALAAHHRHGAGRIAELGQAARSAAARCGEPLDSMHVTQVARSGVGADLGALAELLSDDIPDAALVLTPALRTALEALLARCRLRDTLADGLGAAACARYRPGVRALLVGPSGTGKTLAASWVATRLGLPIYRVDLASVTSKYIGETEKNLSELFARAEHAEVVLLFDEADSLFGKRTDVKDANDRFANQQTNYLLQRIESFEGIVLLTSNSRARFDSAFTRRLDAILEFPTPGPEERRALWLAHLGETHGLDAAALNRLAAACDLAGGHIRNVVLAAAALARQGGTALDEGALLAAIAAEYRKLGKPVPAALGLPA</sequence>
<dbReference type="PANTHER" id="PTHR23073">
    <property type="entry name" value="26S PROTEASOME REGULATORY SUBUNIT"/>
    <property type="match status" value="1"/>
</dbReference>
<dbReference type="AlphaFoldDB" id="A0A369XWM6"/>
<accession>A0A369XWM6</accession>
<comment type="similarity">
    <text evidence="1">Belongs to the AAA ATPase family.</text>
</comment>
<keyword evidence="2" id="KW-0547">Nucleotide-binding</keyword>
<evidence type="ECO:0000313" key="5">
    <source>
        <dbReference type="EMBL" id="RDE51778.1"/>
    </source>
</evidence>
<evidence type="ECO:0000256" key="3">
    <source>
        <dbReference type="ARBA" id="ARBA00022840"/>
    </source>
</evidence>
<organism evidence="5 6">
    <name type="scientific">Candidatus Accumulibacter meliphilus</name>
    <dbReference type="NCBI Taxonomy" id="2211374"/>
    <lineage>
        <taxon>Bacteria</taxon>
        <taxon>Pseudomonadati</taxon>
        <taxon>Pseudomonadota</taxon>
        <taxon>Betaproteobacteria</taxon>
        <taxon>Candidatus Accumulibacter</taxon>
    </lineage>
</organism>
<dbReference type="SMART" id="SM00382">
    <property type="entry name" value="AAA"/>
    <property type="match status" value="1"/>
</dbReference>
<evidence type="ECO:0000259" key="4">
    <source>
        <dbReference type="SMART" id="SM00382"/>
    </source>
</evidence>
<evidence type="ECO:0000256" key="1">
    <source>
        <dbReference type="ARBA" id="ARBA00006914"/>
    </source>
</evidence>
<dbReference type="GO" id="GO:0005524">
    <property type="term" value="F:ATP binding"/>
    <property type="evidence" value="ECO:0007669"/>
    <property type="project" value="UniProtKB-KW"/>
</dbReference>
<dbReference type="InterPro" id="IPR003959">
    <property type="entry name" value="ATPase_AAA_core"/>
</dbReference>
<keyword evidence="3 5" id="KW-0067">ATP-binding</keyword>
<dbReference type="InterPro" id="IPR027417">
    <property type="entry name" value="P-loop_NTPase"/>
</dbReference>
<evidence type="ECO:0000313" key="6">
    <source>
        <dbReference type="Proteomes" id="UP000253831"/>
    </source>
</evidence>
<dbReference type="Proteomes" id="UP000253831">
    <property type="component" value="Unassembled WGS sequence"/>
</dbReference>
<proteinExistence type="inferred from homology"/>